<evidence type="ECO:0000259" key="13">
    <source>
        <dbReference type="Pfam" id="PF00852"/>
    </source>
</evidence>
<evidence type="ECO:0000256" key="3">
    <source>
        <dbReference type="ARBA" id="ARBA00008919"/>
    </source>
</evidence>
<sequence length="466" mass="52826">MDDPRNGPLHLPLQELHVLEDPPAQYLAVLPVRQPRSVRVGWKRWIELGALMVLLLLAIRLIVSFCDHVFGWGLVDTAENWNPWSLPPMQQSPPWRTWRNRSTDVRLPRILQWTGEHGRVSRQWAEAWPPNRGLSFGRIINVTSCATPSQAGVGSGHCIVSARRGFLSDSDAVVFHGGHFAITDLPNFRAVPQMWVFWAHNWPPKNESQLPHFLTLEAFPTLFNWTMSRREDSDVRIPSKVWRLNATVEKKSGGPNKERKAVAWIASEREQSRNRTALQMLSVNASSGASNRVKLHILTRCGHGQCFSSADCMRRVADAYCFVLVELSPDCFESAYDVIYEAFKYDIVPVVLAPPNVTLDVPPNSVVNSAELQQPGQLAAFLRVLMADASKYESFFAWKCKYHVANLEELMCPLCVALLEQPMRPGDGLDLKEWLMRRASSPDEKPLYGVDDSFEEIEDEFEEAVE</sequence>
<dbReference type="VEuPathDB" id="VectorBase:HLOH_046882"/>
<dbReference type="PANTHER" id="PTHR48438">
    <property type="entry name" value="ALPHA-(1,3)-FUCOSYLTRANSFERASE C-RELATED"/>
    <property type="match status" value="1"/>
</dbReference>
<dbReference type="InterPro" id="IPR001503">
    <property type="entry name" value="Glyco_trans_10"/>
</dbReference>
<accession>A0A9J6GRZ1</accession>
<comment type="pathway">
    <text evidence="2">Protein modification; protein glycosylation.</text>
</comment>
<organism evidence="15 16">
    <name type="scientific">Haemaphysalis longicornis</name>
    <name type="common">Bush tick</name>
    <dbReference type="NCBI Taxonomy" id="44386"/>
    <lineage>
        <taxon>Eukaryota</taxon>
        <taxon>Metazoa</taxon>
        <taxon>Ecdysozoa</taxon>
        <taxon>Arthropoda</taxon>
        <taxon>Chelicerata</taxon>
        <taxon>Arachnida</taxon>
        <taxon>Acari</taxon>
        <taxon>Parasitiformes</taxon>
        <taxon>Ixodida</taxon>
        <taxon>Ixodoidea</taxon>
        <taxon>Ixodidae</taxon>
        <taxon>Haemaphysalinae</taxon>
        <taxon>Haemaphysalis</taxon>
    </lineage>
</organism>
<feature type="domain" description="Fucosyltransferase C-terminal" evidence="13">
    <location>
        <begin position="257"/>
        <end position="423"/>
    </location>
</feature>
<keyword evidence="8" id="KW-1133">Transmembrane helix</keyword>
<dbReference type="GO" id="GO:0032580">
    <property type="term" value="C:Golgi cisterna membrane"/>
    <property type="evidence" value="ECO:0007669"/>
    <property type="project" value="UniProtKB-SubCell"/>
</dbReference>
<keyword evidence="10" id="KW-0472">Membrane</keyword>
<dbReference type="Gene3D" id="3.40.50.11660">
    <property type="entry name" value="Glycosyl transferase family 10, C-terminal domain"/>
    <property type="match status" value="1"/>
</dbReference>
<proteinExistence type="inferred from homology"/>
<dbReference type="GO" id="GO:0008417">
    <property type="term" value="F:fucosyltransferase activity"/>
    <property type="evidence" value="ECO:0007669"/>
    <property type="project" value="InterPro"/>
</dbReference>
<dbReference type="PANTHER" id="PTHR48438:SF1">
    <property type="entry name" value="ALPHA-(1,3)-FUCOSYLTRANSFERASE C-RELATED"/>
    <property type="match status" value="1"/>
</dbReference>
<gene>
    <name evidence="15" type="ORF">HPB48_006250</name>
</gene>
<evidence type="ECO:0000256" key="6">
    <source>
        <dbReference type="ARBA" id="ARBA00022692"/>
    </source>
</evidence>
<feature type="domain" description="Fucosyltransferase N-terminal" evidence="14">
    <location>
        <begin position="137"/>
        <end position="238"/>
    </location>
</feature>
<dbReference type="InterPro" id="IPR031481">
    <property type="entry name" value="Glyco_tran_10_N"/>
</dbReference>
<name>A0A9J6GRZ1_HAELO</name>
<comment type="similarity">
    <text evidence="3 12">Belongs to the glycosyltransferase 10 family.</text>
</comment>
<keyword evidence="7" id="KW-0735">Signal-anchor</keyword>
<evidence type="ECO:0000313" key="16">
    <source>
        <dbReference type="Proteomes" id="UP000821853"/>
    </source>
</evidence>
<dbReference type="Proteomes" id="UP000821853">
    <property type="component" value="Unassembled WGS sequence"/>
</dbReference>
<keyword evidence="9 12" id="KW-0333">Golgi apparatus</keyword>
<dbReference type="Pfam" id="PF00852">
    <property type="entry name" value="Glyco_transf_10"/>
    <property type="match status" value="1"/>
</dbReference>
<dbReference type="Pfam" id="PF17039">
    <property type="entry name" value="Glyco_tran_10_N"/>
    <property type="match status" value="1"/>
</dbReference>
<evidence type="ECO:0000313" key="15">
    <source>
        <dbReference type="EMBL" id="KAH9377489.1"/>
    </source>
</evidence>
<dbReference type="EC" id="2.4.1.-" evidence="12"/>
<evidence type="ECO:0000256" key="11">
    <source>
        <dbReference type="ARBA" id="ARBA00023180"/>
    </source>
</evidence>
<reference evidence="15 16" key="1">
    <citation type="journal article" date="2020" name="Cell">
        <title>Large-Scale Comparative Analyses of Tick Genomes Elucidate Their Genetic Diversity and Vector Capacities.</title>
        <authorList>
            <consortium name="Tick Genome and Microbiome Consortium (TIGMIC)"/>
            <person name="Jia N."/>
            <person name="Wang J."/>
            <person name="Shi W."/>
            <person name="Du L."/>
            <person name="Sun Y."/>
            <person name="Zhan W."/>
            <person name="Jiang J.F."/>
            <person name="Wang Q."/>
            <person name="Zhang B."/>
            <person name="Ji P."/>
            <person name="Bell-Sakyi L."/>
            <person name="Cui X.M."/>
            <person name="Yuan T.T."/>
            <person name="Jiang B.G."/>
            <person name="Yang W.F."/>
            <person name="Lam T.T."/>
            <person name="Chang Q.C."/>
            <person name="Ding S.J."/>
            <person name="Wang X.J."/>
            <person name="Zhu J.G."/>
            <person name="Ruan X.D."/>
            <person name="Zhao L."/>
            <person name="Wei J.T."/>
            <person name="Ye R.Z."/>
            <person name="Que T.C."/>
            <person name="Du C.H."/>
            <person name="Zhou Y.H."/>
            <person name="Cheng J.X."/>
            <person name="Dai P.F."/>
            <person name="Guo W.B."/>
            <person name="Han X.H."/>
            <person name="Huang E.J."/>
            <person name="Li L.F."/>
            <person name="Wei W."/>
            <person name="Gao Y.C."/>
            <person name="Liu J.Z."/>
            <person name="Shao H.Z."/>
            <person name="Wang X."/>
            <person name="Wang C.C."/>
            <person name="Yang T.C."/>
            <person name="Huo Q.B."/>
            <person name="Li W."/>
            <person name="Chen H.Y."/>
            <person name="Chen S.E."/>
            <person name="Zhou L.G."/>
            <person name="Ni X.B."/>
            <person name="Tian J.H."/>
            <person name="Sheng Y."/>
            <person name="Liu T."/>
            <person name="Pan Y.S."/>
            <person name="Xia L.Y."/>
            <person name="Li J."/>
            <person name="Zhao F."/>
            <person name="Cao W.C."/>
        </authorList>
    </citation>
    <scope>NUCLEOTIDE SEQUENCE [LARGE SCALE GENOMIC DNA]</scope>
    <source>
        <strain evidence="15">HaeL-2018</strain>
    </source>
</reference>
<evidence type="ECO:0000256" key="9">
    <source>
        <dbReference type="ARBA" id="ARBA00023034"/>
    </source>
</evidence>
<keyword evidence="16" id="KW-1185">Reference proteome</keyword>
<comment type="subcellular location">
    <subcellularLocation>
        <location evidence="1 12">Golgi apparatus</location>
        <location evidence="1 12">Golgi stack membrane</location>
        <topology evidence="1 12">Single-pass type II membrane protein</topology>
    </subcellularLocation>
</comment>
<keyword evidence="4 12" id="KW-0328">Glycosyltransferase</keyword>
<protein>
    <recommendedName>
        <fullName evidence="12">Fucosyltransferase</fullName>
        <ecNumber evidence="12">2.4.1.-</ecNumber>
    </recommendedName>
</protein>
<evidence type="ECO:0000256" key="5">
    <source>
        <dbReference type="ARBA" id="ARBA00022679"/>
    </source>
</evidence>
<dbReference type="InterPro" id="IPR055270">
    <property type="entry name" value="Glyco_tran_10_C"/>
</dbReference>
<dbReference type="OMA" id="FAWKENC"/>
<dbReference type="SUPFAM" id="SSF53756">
    <property type="entry name" value="UDP-Glycosyltransferase/glycogen phosphorylase"/>
    <property type="match status" value="1"/>
</dbReference>
<evidence type="ECO:0000256" key="7">
    <source>
        <dbReference type="ARBA" id="ARBA00022968"/>
    </source>
</evidence>
<dbReference type="InterPro" id="IPR038577">
    <property type="entry name" value="GT10-like_C_sf"/>
</dbReference>
<evidence type="ECO:0000256" key="8">
    <source>
        <dbReference type="ARBA" id="ARBA00022989"/>
    </source>
</evidence>
<keyword evidence="11" id="KW-0325">Glycoprotein</keyword>
<keyword evidence="5 12" id="KW-0808">Transferase</keyword>
<dbReference type="AlphaFoldDB" id="A0A9J6GRZ1"/>
<dbReference type="OrthoDB" id="9993460at2759"/>
<evidence type="ECO:0000256" key="10">
    <source>
        <dbReference type="ARBA" id="ARBA00023136"/>
    </source>
</evidence>
<evidence type="ECO:0000256" key="2">
    <source>
        <dbReference type="ARBA" id="ARBA00004922"/>
    </source>
</evidence>
<comment type="caution">
    <text evidence="15">The sequence shown here is derived from an EMBL/GenBank/DDBJ whole genome shotgun (WGS) entry which is preliminary data.</text>
</comment>
<keyword evidence="6 12" id="KW-0812">Transmembrane</keyword>
<evidence type="ECO:0000256" key="1">
    <source>
        <dbReference type="ARBA" id="ARBA00004447"/>
    </source>
</evidence>
<dbReference type="EMBL" id="JABSTR010000008">
    <property type="protein sequence ID" value="KAH9377489.1"/>
    <property type="molecule type" value="Genomic_DNA"/>
</dbReference>
<evidence type="ECO:0000256" key="4">
    <source>
        <dbReference type="ARBA" id="ARBA00022676"/>
    </source>
</evidence>
<evidence type="ECO:0000256" key="12">
    <source>
        <dbReference type="RuleBase" id="RU003832"/>
    </source>
</evidence>
<evidence type="ECO:0000259" key="14">
    <source>
        <dbReference type="Pfam" id="PF17039"/>
    </source>
</evidence>